<keyword evidence="1" id="KW-0732">Signal</keyword>
<dbReference type="InterPro" id="IPR006179">
    <property type="entry name" value="5_nucleotidase/apyrase"/>
</dbReference>
<sequence length="516" mass="56595">MNHARLLIVSFLIFYSSCKTVRPTTTQADDGQIEVVFLQMNDVYEIAPLDGGRVGGLARVATIKKRLVQENPNTFAVIAGDFLNPSLINTLKYDGSRISGKQMIDVLNETGLDIATFGNHEFDIKEAELLSRLQESKFKWVSANVLHKNSTGMQPFVAGSGDQAKPIPKTLVLDVQDTDGTSIKLGILGVTLPSNQVDWVAYSDFNETAAVAYKNLESQADVVVAITHIDLEDDIKLSKQNPGIRLIMGGHDHTNSYDKVGGSYVAKADANAKTVYVHKLLYNKTTKQLTINSSLINVDTSIPADSSTALVVSKWTSIAQNSFTEQGFNPDEIVYIAHEPLEARESHIRHQQTNMGDIIAKAMSAAAPQAEVAMVNSGSLRLDDQLTGNISQYDILRTMPFGGKILEADMTGELLEKVLTTGRSNKGKGGFLQLDKVIYNADTQSWLVNGQPLNKTKTYRVALSDYLLTGLETNFGYLKPGAQGLLKIYEPDVTNKEDVRNDIRMAVTSYLKSLNK</sequence>
<dbReference type="InterPro" id="IPR008334">
    <property type="entry name" value="5'-Nucleotdase_C"/>
</dbReference>
<dbReference type="Gene3D" id="3.60.21.10">
    <property type="match status" value="1"/>
</dbReference>
<dbReference type="SUPFAM" id="SSF56300">
    <property type="entry name" value="Metallo-dependent phosphatases"/>
    <property type="match status" value="1"/>
</dbReference>
<dbReference type="PANTHER" id="PTHR11575">
    <property type="entry name" value="5'-NUCLEOTIDASE-RELATED"/>
    <property type="match status" value="1"/>
</dbReference>
<dbReference type="EMBL" id="JAUKPO010000002">
    <property type="protein sequence ID" value="MDO1445913.1"/>
    <property type="molecule type" value="Genomic_DNA"/>
</dbReference>
<dbReference type="Pfam" id="PF02872">
    <property type="entry name" value="5_nucleotid_C"/>
    <property type="match status" value="1"/>
</dbReference>
<evidence type="ECO:0000256" key="1">
    <source>
        <dbReference type="ARBA" id="ARBA00022729"/>
    </source>
</evidence>
<accession>A0ABT8R3Q8</accession>
<evidence type="ECO:0000313" key="6">
    <source>
        <dbReference type="Proteomes" id="UP001168528"/>
    </source>
</evidence>
<keyword evidence="6" id="KW-1185">Reference proteome</keyword>
<feature type="domain" description="5'-Nucleotidase C-terminal" evidence="4">
    <location>
        <begin position="345"/>
        <end position="472"/>
    </location>
</feature>
<evidence type="ECO:0000256" key="2">
    <source>
        <dbReference type="RuleBase" id="RU362119"/>
    </source>
</evidence>
<dbReference type="InterPro" id="IPR036907">
    <property type="entry name" value="5'-Nucleotdase_C_sf"/>
</dbReference>
<keyword evidence="2" id="KW-0378">Hydrolase</keyword>
<feature type="domain" description="Calcineurin-like phosphoesterase" evidence="3">
    <location>
        <begin position="37"/>
        <end position="254"/>
    </location>
</feature>
<evidence type="ECO:0000313" key="5">
    <source>
        <dbReference type="EMBL" id="MDO1445913.1"/>
    </source>
</evidence>
<dbReference type="SUPFAM" id="SSF55816">
    <property type="entry name" value="5'-nucleotidase (syn. UDP-sugar hydrolase), C-terminal domain"/>
    <property type="match status" value="1"/>
</dbReference>
<gene>
    <name evidence="5" type="ORF">Q0590_06600</name>
</gene>
<comment type="similarity">
    <text evidence="2">Belongs to the 5'-nucleotidase family.</text>
</comment>
<reference evidence="5" key="1">
    <citation type="submission" date="2023-07" db="EMBL/GenBank/DDBJ databases">
        <title>The genome sequence of Rhodocytophaga aerolata KACC 12507.</title>
        <authorList>
            <person name="Zhang X."/>
        </authorList>
    </citation>
    <scope>NUCLEOTIDE SEQUENCE</scope>
    <source>
        <strain evidence="5">KACC 12507</strain>
    </source>
</reference>
<evidence type="ECO:0000259" key="3">
    <source>
        <dbReference type="Pfam" id="PF00149"/>
    </source>
</evidence>
<dbReference type="InterPro" id="IPR004843">
    <property type="entry name" value="Calcineurin-like_PHP"/>
</dbReference>
<dbReference type="PRINTS" id="PR01607">
    <property type="entry name" value="APYRASEFAMLY"/>
</dbReference>
<dbReference type="Pfam" id="PF00149">
    <property type="entry name" value="Metallophos"/>
    <property type="match status" value="1"/>
</dbReference>
<organism evidence="5 6">
    <name type="scientific">Rhodocytophaga aerolata</name>
    <dbReference type="NCBI Taxonomy" id="455078"/>
    <lineage>
        <taxon>Bacteria</taxon>
        <taxon>Pseudomonadati</taxon>
        <taxon>Bacteroidota</taxon>
        <taxon>Cytophagia</taxon>
        <taxon>Cytophagales</taxon>
        <taxon>Rhodocytophagaceae</taxon>
        <taxon>Rhodocytophaga</taxon>
    </lineage>
</organism>
<evidence type="ECO:0000259" key="4">
    <source>
        <dbReference type="Pfam" id="PF02872"/>
    </source>
</evidence>
<dbReference type="InterPro" id="IPR029052">
    <property type="entry name" value="Metallo-depent_PP-like"/>
</dbReference>
<dbReference type="RefSeq" id="WP_302036711.1">
    <property type="nucleotide sequence ID" value="NZ_JAUKPO010000002.1"/>
</dbReference>
<name>A0ABT8R3Q8_9BACT</name>
<dbReference type="Gene3D" id="3.90.780.10">
    <property type="entry name" value="5'-Nucleotidase, C-terminal domain"/>
    <property type="match status" value="1"/>
</dbReference>
<dbReference type="PANTHER" id="PTHR11575:SF24">
    <property type="entry name" value="5'-NUCLEOTIDASE"/>
    <property type="match status" value="1"/>
</dbReference>
<comment type="caution">
    <text evidence="5">The sequence shown here is derived from an EMBL/GenBank/DDBJ whole genome shotgun (WGS) entry which is preliminary data.</text>
</comment>
<proteinExistence type="inferred from homology"/>
<keyword evidence="2" id="KW-0547">Nucleotide-binding</keyword>
<protein>
    <submittedName>
        <fullName evidence="5">Bifunctional metallophosphatase/5'-nucleotidase</fullName>
    </submittedName>
</protein>
<dbReference type="Proteomes" id="UP001168528">
    <property type="component" value="Unassembled WGS sequence"/>
</dbReference>